<dbReference type="GO" id="GO:0016887">
    <property type="term" value="F:ATP hydrolysis activity"/>
    <property type="evidence" value="ECO:0007669"/>
    <property type="project" value="InterPro"/>
</dbReference>
<keyword evidence="2" id="KW-0813">Transport</keyword>
<proteinExistence type="inferred from homology"/>
<dbReference type="EMBL" id="CP042906">
    <property type="protein sequence ID" value="QEX19072.1"/>
    <property type="molecule type" value="Genomic_DNA"/>
</dbReference>
<dbReference type="GO" id="GO:0005524">
    <property type="term" value="F:ATP binding"/>
    <property type="evidence" value="ECO:0007669"/>
    <property type="project" value="UniProtKB-KW"/>
</dbReference>
<dbReference type="KEGG" id="htq:FRZ44_43840"/>
<keyword evidence="7" id="KW-1185">Reference proteome</keyword>
<evidence type="ECO:0000256" key="3">
    <source>
        <dbReference type="ARBA" id="ARBA00022741"/>
    </source>
</evidence>
<dbReference type="SMART" id="SM00382">
    <property type="entry name" value="AAA"/>
    <property type="match status" value="1"/>
</dbReference>
<dbReference type="Gene3D" id="2.40.50.140">
    <property type="entry name" value="Nucleic acid-binding proteins"/>
    <property type="match status" value="1"/>
</dbReference>
<dbReference type="InterPro" id="IPR012340">
    <property type="entry name" value="NA-bd_OB-fold"/>
</dbReference>
<dbReference type="RefSeq" id="WP_151179166.1">
    <property type="nucleotide sequence ID" value="NZ_CP042906.1"/>
</dbReference>
<dbReference type="SUPFAM" id="SSF50331">
    <property type="entry name" value="MOP-like"/>
    <property type="match status" value="1"/>
</dbReference>
<keyword evidence="3" id="KW-0547">Nucleotide-binding</keyword>
<dbReference type="GO" id="GO:0140359">
    <property type="term" value="F:ABC-type transporter activity"/>
    <property type="evidence" value="ECO:0007669"/>
    <property type="project" value="UniProtKB-ARBA"/>
</dbReference>
<keyword evidence="4 6" id="KW-0067">ATP-binding</keyword>
<dbReference type="InterPro" id="IPR003593">
    <property type="entry name" value="AAA+_ATPase"/>
</dbReference>
<feature type="domain" description="ABC transporter" evidence="5">
    <location>
        <begin position="5"/>
        <end position="235"/>
    </location>
</feature>
<evidence type="ECO:0000313" key="7">
    <source>
        <dbReference type="Proteomes" id="UP000326202"/>
    </source>
</evidence>
<sequence>MTPKLELRDLEKRFDEVEAVKRLSLSLDQGEFVSLLGPSGCGKSTTLAMVAGFETPTAGSILVDGQSVEALPPQRRRIGLVFQDYAVFSKLSVRSNLAFGLEAKGVPSAVRAKAVKAMAERLDLTGLLDRRGDRLNMSEMQRVAIGRVLVTEPQLVLLDEPMSNLDASLRASLRGEMKLIQKQLRQTILYVTHDQVEAMSMSDRIAVMSMGELQQIGSPEEIYRRPRNRFVAEFIGDPPINLIPCEVQTNGDQVAVTTAGHRNLVLGRGRATAGRHWLGLRPHDIRIAPAADAGAGSFPVRFLETLGAEEVLHIDYGGQLLQAVTPTGAVREGDRVALRFDLTRALLIDAGTDIVLPLEPLEAAA</sequence>
<dbReference type="InterPro" id="IPR047641">
    <property type="entry name" value="ABC_transpr_MalK/UgpC-like"/>
</dbReference>
<evidence type="ECO:0000256" key="4">
    <source>
        <dbReference type="ARBA" id="ARBA00022840"/>
    </source>
</evidence>
<evidence type="ECO:0000256" key="2">
    <source>
        <dbReference type="ARBA" id="ARBA00022448"/>
    </source>
</evidence>
<evidence type="ECO:0000313" key="6">
    <source>
        <dbReference type="EMBL" id="QEX19072.1"/>
    </source>
</evidence>
<dbReference type="InterPro" id="IPR008995">
    <property type="entry name" value="Mo/tungstate-bd_C_term_dom"/>
</dbReference>
<dbReference type="OrthoDB" id="9809450at2"/>
<dbReference type="Gene3D" id="3.40.50.300">
    <property type="entry name" value="P-loop containing nucleotide triphosphate hydrolases"/>
    <property type="match status" value="1"/>
</dbReference>
<dbReference type="GO" id="GO:0055052">
    <property type="term" value="C:ATP-binding cassette (ABC) transporter complex, substrate-binding subunit-containing"/>
    <property type="evidence" value="ECO:0007669"/>
    <property type="project" value="TreeGrafter"/>
</dbReference>
<dbReference type="FunFam" id="3.40.50.300:FF:000042">
    <property type="entry name" value="Maltose/maltodextrin ABC transporter, ATP-binding protein"/>
    <property type="match status" value="1"/>
</dbReference>
<dbReference type="Pfam" id="PF00005">
    <property type="entry name" value="ABC_tran"/>
    <property type="match status" value="1"/>
</dbReference>
<dbReference type="InterPro" id="IPR003439">
    <property type="entry name" value="ABC_transporter-like_ATP-bd"/>
</dbReference>
<dbReference type="AlphaFoldDB" id="A0A5J6MN39"/>
<dbReference type="Proteomes" id="UP000326202">
    <property type="component" value="Chromosome"/>
</dbReference>
<dbReference type="InterPro" id="IPR013611">
    <property type="entry name" value="Transp-assoc_OB_typ2"/>
</dbReference>
<name>A0A5J6MN39_9PROT</name>
<gene>
    <name evidence="6" type="ORF">FRZ44_43840</name>
</gene>
<dbReference type="Pfam" id="PF08402">
    <property type="entry name" value="TOBE_2"/>
    <property type="match status" value="1"/>
</dbReference>
<dbReference type="SUPFAM" id="SSF52540">
    <property type="entry name" value="P-loop containing nucleoside triphosphate hydrolases"/>
    <property type="match status" value="1"/>
</dbReference>
<dbReference type="PANTHER" id="PTHR43875">
    <property type="entry name" value="MALTODEXTRIN IMPORT ATP-BINDING PROTEIN MSMX"/>
    <property type="match status" value="1"/>
</dbReference>
<evidence type="ECO:0000256" key="1">
    <source>
        <dbReference type="ARBA" id="ARBA00005417"/>
    </source>
</evidence>
<reference evidence="6 7" key="1">
    <citation type="submission" date="2019-08" db="EMBL/GenBank/DDBJ databases">
        <title>Hyperibacter terrae gen. nov., sp. nov. and Hyperibacter viscosus sp. nov., two new members in the family Rhodospirillaceae isolated from the rhizosphere of Hypericum perforatum.</title>
        <authorList>
            <person name="Noviana Z."/>
        </authorList>
    </citation>
    <scope>NUCLEOTIDE SEQUENCE [LARGE SCALE GENOMIC DNA]</scope>
    <source>
        <strain evidence="6 7">R5913</strain>
    </source>
</reference>
<dbReference type="PROSITE" id="PS50893">
    <property type="entry name" value="ABC_TRANSPORTER_2"/>
    <property type="match status" value="1"/>
</dbReference>
<accession>A0A5J6MN39</accession>
<comment type="similarity">
    <text evidence="1">Belongs to the ABC transporter superfamily.</text>
</comment>
<organism evidence="6 7">
    <name type="scientific">Hypericibacter terrae</name>
    <dbReference type="NCBI Taxonomy" id="2602015"/>
    <lineage>
        <taxon>Bacteria</taxon>
        <taxon>Pseudomonadati</taxon>
        <taxon>Pseudomonadota</taxon>
        <taxon>Alphaproteobacteria</taxon>
        <taxon>Rhodospirillales</taxon>
        <taxon>Dongiaceae</taxon>
        <taxon>Hypericibacter</taxon>
    </lineage>
</organism>
<dbReference type="InterPro" id="IPR027417">
    <property type="entry name" value="P-loop_NTPase"/>
</dbReference>
<dbReference type="PANTHER" id="PTHR43875:SF1">
    <property type="entry name" value="OSMOPROTECTIVE COMPOUNDS UPTAKE ATP-BINDING PROTEIN GGTA"/>
    <property type="match status" value="1"/>
</dbReference>
<dbReference type="Gene3D" id="2.40.50.100">
    <property type="match status" value="1"/>
</dbReference>
<protein>
    <submittedName>
        <fullName evidence="6">Sugar ABC transporter ATP-binding protein</fullName>
    </submittedName>
</protein>
<evidence type="ECO:0000259" key="5">
    <source>
        <dbReference type="PROSITE" id="PS50893"/>
    </source>
</evidence>